<comment type="caution">
    <text evidence="1">The sequence shown here is derived from an EMBL/GenBank/DDBJ whole genome shotgun (WGS) entry which is preliminary data.</text>
</comment>
<gene>
    <name evidence="1" type="ORF">ACFSJU_08455</name>
</gene>
<dbReference type="Proteomes" id="UP001597387">
    <property type="component" value="Unassembled WGS sequence"/>
</dbReference>
<organism evidence="1 2">
    <name type="scientific">Paradesertivirga mongoliensis</name>
    <dbReference type="NCBI Taxonomy" id="2100740"/>
    <lineage>
        <taxon>Bacteria</taxon>
        <taxon>Pseudomonadati</taxon>
        <taxon>Bacteroidota</taxon>
        <taxon>Sphingobacteriia</taxon>
        <taxon>Sphingobacteriales</taxon>
        <taxon>Sphingobacteriaceae</taxon>
        <taxon>Paradesertivirga</taxon>
    </lineage>
</organism>
<evidence type="ECO:0000313" key="2">
    <source>
        <dbReference type="Proteomes" id="UP001597387"/>
    </source>
</evidence>
<keyword evidence="2" id="KW-1185">Reference proteome</keyword>
<proteinExistence type="predicted"/>
<accession>A0ABW4ZKM8</accession>
<dbReference type="Gene3D" id="3.40.720.10">
    <property type="entry name" value="Alkaline Phosphatase, subunit A"/>
    <property type="match status" value="1"/>
</dbReference>
<reference evidence="2" key="1">
    <citation type="journal article" date="2019" name="Int. J. Syst. Evol. Microbiol.">
        <title>The Global Catalogue of Microorganisms (GCM) 10K type strain sequencing project: providing services to taxonomists for standard genome sequencing and annotation.</title>
        <authorList>
            <consortium name="The Broad Institute Genomics Platform"/>
            <consortium name="The Broad Institute Genome Sequencing Center for Infectious Disease"/>
            <person name="Wu L."/>
            <person name="Ma J."/>
        </authorList>
    </citation>
    <scope>NUCLEOTIDE SEQUENCE [LARGE SCALE GENOMIC DNA]</scope>
    <source>
        <strain evidence="2">KCTC 42217</strain>
    </source>
</reference>
<dbReference type="InterPro" id="IPR017850">
    <property type="entry name" value="Alkaline_phosphatase_core_sf"/>
</dbReference>
<name>A0ABW4ZKM8_9SPHI</name>
<sequence length="360" mass="41637">MQVKKWSAVFVLVFLLSQTFGQLKTENVVLITVDGLRWQELYRGADPSIIRNKRFVEDVSALQREFWNADVELRRRKLFPFLWSAVATQGQVYGNRDFGNRVNIANRYRFSYPGYNELLTGKPDKRIKNNAKRTNPNQTILEFANQHGKFKGKVAAFASWDVFHYIINTKRSGIHINAGNDTAKSRLTARERYINHLQRNTPSPWKGTRFDEFTHNYAKEYLKKNSPRLVLIAYGETDEFAHSGAYDEYLKAAQNTDRYIQDIWEWIQSDSRYRDKTTMIITTDHGRGNGRRSWRSHGPGRAGSNHTWFAIIGPDTEPLGEVKNKSYYYTHQLTNIIASLLNLNYPGGGTDSSVFVNAYK</sequence>
<protein>
    <submittedName>
        <fullName evidence="1">Alkaline phosphatase family protein</fullName>
    </submittedName>
</protein>
<dbReference type="RefSeq" id="WP_255903640.1">
    <property type="nucleotide sequence ID" value="NZ_JAFMZO010000003.1"/>
</dbReference>
<evidence type="ECO:0000313" key="1">
    <source>
        <dbReference type="EMBL" id="MFD2162422.1"/>
    </source>
</evidence>
<dbReference type="InterPro" id="IPR002591">
    <property type="entry name" value="Phosphodiest/P_Trfase"/>
</dbReference>
<dbReference type="SUPFAM" id="SSF53649">
    <property type="entry name" value="Alkaline phosphatase-like"/>
    <property type="match status" value="1"/>
</dbReference>
<dbReference type="Pfam" id="PF01663">
    <property type="entry name" value="Phosphodiest"/>
    <property type="match status" value="1"/>
</dbReference>
<dbReference type="EMBL" id="JBHUHZ010000001">
    <property type="protein sequence ID" value="MFD2162422.1"/>
    <property type="molecule type" value="Genomic_DNA"/>
</dbReference>